<sequence>MLTHATLGVRTDAPVTCRVRFPGSGGPTSYGGRVMRSDLAMAALASAAVPGMKPVSVAGMRQMPADEDAGVQRALVEDATGRRWVVHAPLDAVAGARMQRNDDLVRALARHVPFKVPASVGHASVGRDGYAAVYPYVEGSPLDLARLPAGQGLASAVGRALAAVHNVPRAVFEEQDVPVFDAAGCRQRATAEVDRAAETGRVPTRLLARWEEAFDAPTLWQFATTPVHGSFGGGTVLVAFADETDAATGRVVALTDWGHAMVGDPAQDLTSIYSQASPEAWESVLDSYALARTHRPDPYLHARARLLAETRVLHGLAAAVADGAEEVERKVVEALRRMDRLTEDEDSLVPVTARPRAGAPSRSVAAARVTADPSAETALERAREEDVSGAAGPAGPVRDAGRSADDAEDEPTEQVPVVAHGRLPGDDAYDEASDPDGATGPDGAPDLDEAADADTADADRETSEAASLTAPSPVAAPSPDEGDLTVEVALPPSPADQPVGEPLHADSEERIEEQAAEQAAEQSGRPEPPASGGDLDDPADRLSELYGMPDLEMTSSTAEDPAASEPVDGTSRDVDGSQEPRASGTQGPDTSDDKDSGTSAG</sequence>
<protein>
    <recommendedName>
        <fullName evidence="2">Aminoglycoside phosphotransferase domain-containing protein</fullName>
    </recommendedName>
</protein>
<organism evidence="3 4">
    <name type="scientific">Ornithinimicrobium tianjinense</name>
    <dbReference type="NCBI Taxonomy" id="1195761"/>
    <lineage>
        <taxon>Bacteria</taxon>
        <taxon>Bacillati</taxon>
        <taxon>Actinomycetota</taxon>
        <taxon>Actinomycetes</taxon>
        <taxon>Micrococcales</taxon>
        <taxon>Ornithinimicrobiaceae</taxon>
        <taxon>Ornithinimicrobium</taxon>
    </lineage>
</organism>
<dbReference type="EMBL" id="BMEM01000006">
    <property type="protein sequence ID" value="GGF59845.1"/>
    <property type="molecule type" value="Genomic_DNA"/>
</dbReference>
<dbReference type="AlphaFoldDB" id="A0A917BYL4"/>
<feature type="compositionally biased region" description="Basic and acidic residues" evidence="1">
    <location>
        <begin position="591"/>
        <end position="601"/>
    </location>
</feature>
<evidence type="ECO:0000313" key="3">
    <source>
        <dbReference type="EMBL" id="GGF59845.1"/>
    </source>
</evidence>
<feature type="region of interest" description="Disordered" evidence="1">
    <location>
        <begin position="346"/>
        <end position="601"/>
    </location>
</feature>
<proteinExistence type="predicted"/>
<feature type="compositionally biased region" description="Acidic residues" evidence="1">
    <location>
        <begin position="445"/>
        <end position="456"/>
    </location>
</feature>
<gene>
    <name evidence="3" type="ORF">GCM10011366_29590</name>
</gene>
<reference evidence="3" key="2">
    <citation type="submission" date="2020-09" db="EMBL/GenBank/DDBJ databases">
        <authorList>
            <person name="Sun Q."/>
            <person name="Zhou Y."/>
        </authorList>
    </citation>
    <scope>NUCLEOTIDE SEQUENCE</scope>
    <source>
        <strain evidence="3">CGMCC 1.12160</strain>
    </source>
</reference>
<evidence type="ECO:0000313" key="4">
    <source>
        <dbReference type="Proteomes" id="UP000605670"/>
    </source>
</evidence>
<dbReference type="SUPFAM" id="SSF56112">
    <property type="entry name" value="Protein kinase-like (PK-like)"/>
    <property type="match status" value="1"/>
</dbReference>
<dbReference type="Proteomes" id="UP000605670">
    <property type="component" value="Unassembled WGS sequence"/>
</dbReference>
<accession>A0A917BYL4</accession>
<name>A0A917BYL4_9MICO</name>
<dbReference type="InterPro" id="IPR002575">
    <property type="entry name" value="Aminoglycoside_PTrfase"/>
</dbReference>
<reference evidence="3" key="1">
    <citation type="journal article" date="2014" name="Int. J. Syst. Evol. Microbiol.">
        <title>Complete genome sequence of Corynebacterium casei LMG S-19264T (=DSM 44701T), isolated from a smear-ripened cheese.</title>
        <authorList>
            <consortium name="US DOE Joint Genome Institute (JGI-PGF)"/>
            <person name="Walter F."/>
            <person name="Albersmeier A."/>
            <person name="Kalinowski J."/>
            <person name="Ruckert C."/>
        </authorList>
    </citation>
    <scope>NUCLEOTIDE SEQUENCE</scope>
    <source>
        <strain evidence="3">CGMCC 1.12160</strain>
    </source>
</reference>
<evidence type="ECO:0000259" key="2">
    <source>
        <dbReference type="Pfam" id="PF01636"/>
    </source>
</evidence>
<evidence type="ECO:0000256" key="1">
    <source>
        <dbReference type="SAM" id="MobiDB-lite"/>
    </source>
</evidence>
<feature type="domain" description="Aminoglycoside phosphotransferase" evidence="2">
    <location>
        <begin position="67"/>
        <end position="293"/>
    </location>
</feature>
<dbReference type="Pfam" id="PF01636">
    <property type="entry name" value="APH"/>
    <property type="match status" value="1"/>
</dbReference>
<dbReference type="InterPro" id="IPR011009">
    <property type="entry name" value="Kinase-like_dom_sf"/>
</dbReference>
<comment type="caution">
    <text evidence="3">The sequence shown here is derived from an EMBL/GenBank/DDBJ whole genome shotgun (WGS) entry which is preliminary data.</text>
</comment>
<keyword evidence="4" id="KW-1185">Reference proteome</keyword>
<dbReference type="Gene3D" id="3.90.1200.10">
    <property type="match status" value="1"/>
</dbReference>